<feature type="domain" description="Ubiquitin-like" evidence="2">
    <location>
        <begin position="54"/>
        <end position="125"/>
    </location>
</feature>
<dbReference type="PROSITE" id="PS50053">
    <property type="entry name" value="UBIQUITIN_2"/>
    <property type="match status" value="1"/>
</dbReference>
<dbReference type="RefSeq" id="WP_217644356.1">
    <property type="nucleotide sequence ID" value="NZ_FOMQ01000013.1"/>
</dbReference>
<dbReference type="Gene3D" id="3.10.20.90">
    <property type="entry name" value="Phosphatidylinositol 3-kinase Catalytic Subunit, Chain A, domain 1"/>
    <property type="match status" value="1"/>
</dbReference>
<keyword evidence="1" id="KW-1133">Transmembrane helix</keyword>
<dbReference type="NCBIfam" id="NF041766">
    <property type="entry name" value="choice_anch_U"/>
    <property type="match status" value="1"/>
</dbReference>
<dbReference type="AlphaFoldDB" id="A0A1I1XJD6"/>
<evidence type="ECO:0000259" key="2">
    <source>
        <dbReference type="PROSITE" id="PS50053"/>
    </source>
</evidence>
<evidence type="ECO:0000313" key="4">
    <source>
        <dbReference type="Proteomes" id="UP000199517"/>
    </source>
</evidence>
<dbReference type="EMBL" id="FOMQ01000013">
    <property type="protein sequence ID" value="SFE07485.1"/>
    <property type="molecule type" value="Genomic_DNA"/>
</dbReference>
<name>A0A1I1XJD6_9BURK</name>
<dbReference type="NCBIfam" id="TIGR04174">
    <property type="entry name" value="IPTL_CTERM"/>
    <property type="match status" value="1"/>
</dbReference>
<reference evidence="4" key="1">
    <citation type="submission" date="2016-10" db="EMBL/GenBank/DDBJ databases">
        <authorList>
            <person name="Varghese N."/>
            <person name="Submissions S."/>
        </authorList>
    </citation>
    <scope>NUCLEOTIDE SEQUENCE [LARGE SCALE GENOMIC DNA]</scope>
    <source>
        <strain evidence="4">DSM 7481</strain>
    </source>
</reference>
<proteinExistence type="predicted"/>
<dbReference type="SUPFAM" id="SSF54236">
    <property type="entry name" value="Ubiquitin-like"/>
    <property type="match status" value="1"/>
</dbReference>
<dbReference type="STRING" id="32040.SAMN04489710_113107"/>
<dbReference type="PROSITE" id="PS00299">
    <property type="entry name" value="UBIQUITIN_1"/>
    <property type="match status" value="1"/>
</dbReference>
<keyword evidence="1" id="KW-0812">Transmembrane</keyword>
<dbReference type="Pfam" id="PF18203">
    <property type="entry name" value="IPTL-CTERM"/>
    <property type="match status" value="1"/>
</dbReference>
<dbReference type="InterPro" id="IPR019956">
    <property type="entry name" value="Ubiquitin_dom"/>
</dbReference>
<protein>
    <submittedName>
        <fullName evidence="3">IPTL-CTERM protein sorting domain-containing protein</fullName>
    </submittedName>
</protein>
<sequence length="302" mass="30975">MLSGCSTAGPARLVPSSTLSALFARPHRIAVRRAFAQLALLCLFAFAAQGAWAMQILIRPVAGDSFPLDVEPSDSIEDVKAKIQDAKGIAPALQRLVFAGTQLQDGRTLSDYNIQPNSTIFLVLRPSPTTFTGASPVGAGAGNITATLSGPAVAGGCQFDAARTAFEVPTAGPVGAQFPQGVFRFVATSCSGEVTVTLQYPQALPANARFMKYGPRTANAAASEWFEWPGAQIAGSTVTFTIADNGPGDADPAPGVISDPGGPAVLAAAAPAQTAPIPALSPAALALLAAATALLGWRHRRR</sequence>
<dbReference type="InterPro" id="IPR000626">
    <property type="entry name" value="Ubiquitin-like_dom"/>
</dbReference>
<gene>
    <name evidence="3" type="ORF">SAMN04489710_113107</name>
</gene>
<dbReference type="Pfam" id="PF00240">
    <property type="entry name" value="ubiquitin"/>
    <property type="match status" value="1"/>
</dbReference>
<keyword evidence="1" id="KW-0472">Membrane</keyword>
<feature type="transmembrane region" description="Helical" evidence="1">
    <location>
        <begin position="279"/>
        <end position="297"/>
    </location>
</feature>
<organism evidence="3 4">
    <name type="scientific">Paracidovorax konjaci</name>
    <dbReference type="NCBI Taxonomy" id="32040"/>
    <lineage>
        <taxon>Bacteria</taxon>
        <taxon>Pseudomonadati</taxon>
        <taxon>Pseudomonadota</taxon>
        <taxon>Betaproteobacteria</taxon>
        <taxon>Burkholderiales</taxon>
        <taxon>Comamonadaceae</taxon>
        <taxon>Paracidovorax</taxon>
    </lineage>
</organism>
<evidence type="ECO:0000256" key="1">
    <source>
        <dbReference type="SAM" id="Phobius"/>
    </source>
</evidence>
<dbReference type="SMART" id="SM00213">
    <property type="entry name" value="UBQ"/>
    <property type="match status" value="1"/>
</dbReference>
<dbReference type="InterPro" id="IPR050158">
    <property type="entry name" value="Ubiquitin_ubiquitin-like"/>
</dbReference>
<dbReference type="InterPro" id="IPR026442">
    <property type="entry name" value="IPTL_CTERM"/>
</dbReference>
<dbReference type="PRINTS" id="PR00348">
    <property type="entry name" value="UBIQUITIN"/>
</dbReference>
<dbReference type="Proteomes" id="UP000199517">
    <property type="component" value="Unassembled WGS sequence"/>
</dbReference>
<dbReference type="PANTHER" id="PTHR10666">
    <property type="entry name" value="UBIQUITIN"/>
    <property type="match status" value="1"/>
</dbReference>
<dbReference type="InterPro" id="IPR019954">
    <property type="entry name" value="Ubiquitin_CS"/>
</dbReference>
<dbReference type="InterPro" id="IPR053784">
    <property type="entry name" value="Choice_anch_U_dom"/>
</dbReference>
<accession>A0A1I1XJD6</accession>
<dbReference type="InterPro" id="IPR029071">
    <property type="entry name" value="Ubiquitin-like_domsf"/>
</dbReference>
<dbReference type="FunFam" id="3.10.20.90:FF:000160">
    <property type="entry name" value="Polyubiquitin-C"/>
    <property type="match status" value="1"/>
</dbReference>
<evidence type="ECO:0000313" key="3">
    <source>
        <dbReference type="EMBL" id="SFE07485.1"/>
    </source>
</evidence>
<keyword evidence="4" id="KW-1185">Reference proteome</keyword>